<keyword evidence="5" id="KW-1185">Reference proteome</keyword>
<dbReference type="GO" id="GO:0020037">
    <property type="term" value="F:heme binding"/>
    <property type="evidence" value="ECO:0007669"/>
    <property type="project" value="InterPro"/>
</dbReference>
<dbReference type="InterPro" id="IPR002401">
    <property type="entry name" value="Cyt_P450_E_grp-I"/>
</dbReference>
<name>A0A9Q9B0J6_9PEZI</name>
<dbReference type="PRINTS" id="PR00385">
    <property type="entry name" value="P450"/>
</dbReference>
<dbReference type="InterPro" id="IPR001128">
    <property type="entry name" value="Cyt_P450"/>
</dbReference>
<dbReference type="AlphaFoldDB" id="A0A9Q9B0J6"/>
<reference evidence="4" key="1">
    <citation type="submission" date="2022-06" db="EMBL/GenBank/DDBJ databases">
        <title>Complete genome sequences of two strains of the flax pathogen Septoria linicola.</title>
        <authorList>
            <person name="Lapalu N."/>
            <person name="Simon A."/>
            <person name="Demenou B."/>
            <person name="Paumier D."/>
            <person name="Guillot M.-P."/>
            <person name="Gout L."/>
            <person name="Valade R."/>
        </authorList>
    </citation>
    <scope>NUCLEOTIDE SEQUENCE</scope>
    <source>
        <strain evidence="4">SE15195</strain>
    </source>
</reference>
<dbReference type="PANTHER" id="PTHR24305">
    <property type="entry name" value="CYTOCHROME P450"/>
    <property type="match status" value="1"/>
</dbReference>
<gene>
    <name evidence="4" type="ORF">Slin15195_G119780</name>
</gene>
<dbReference type="Pfam" id="PF00067">
    <property type="entry name" value="p450"/>
    <property type="match status" value="1"/>
</dbReference>
<evidence type="ECO:0000313" key="5">
    <source>
        <dbReference type="Proteomes" id="UP001056384"/>
    </source>
</evidence>
<feature type="region of interest" description="Disordered" evidence="3">
    <location>
        <begin position="469"/>
        <end position="488"/>
    </location>
</feature>
<dbReference type="GO" id="GO:0004497">
    <property type="term" value="F:monooxygenase activity"/>
    <property type="evidence" value="ECO:0007669"/>
    <property type="project" value="InterPro"/>
</dbReference>
<keyword evidence="2" id="KW-0349">Heme</keyword>
<protein>
    <submittedName>
        <fullName evidence="4">Cytochrome P450</fullName>
    </submittedName>
</protein>
<dbReference type="SUPFAM" id="SSF48264">
    <property type="entry name" value="Cytochrome P450"/>
    <property type="match status" value="1"/>
</dbReference>
<dbReference type="GO" id="GO:0005506">
    <property type="term" value="F:iron ion binding"/>
    <property type="evidence" value="ECO:0007669"/>
    <property type="project" value="InterPro"/>
</dbReference>
<comment type="cofactor">
    <cofactor evidence="2">
        <name>heme</name>
        <dbReference type="ChEBI" id="CHEBI:30413"/>
    </cofactor>
</comment>
<dbReference type="PANTHER" id="PTHR24305:SF166">
    <property type="entry name" value="CYTOCHROME P450 12A4, MITOCHONDRIAL-RELATED"/>
    <property type="match status" value="1"/>
</dbReference>
<evidence type="ECO:0000256" key="2">
    <source>
        <dbReference type="PIRSR" id="PIRSR602401-1"/>
    </source>
</evidence>
<dbReference type="InterPro" id="IPR050121">
    <property type="entry name" value="Cytochrome_P450_monoxygenase"/>
</dbReference>
<proteinExistence type="inferred from homology"/>
<keyword evidence="2" id="KW-0479">Metal-binding</keyword>
<keyword evidence="2" id="KW-0408">Iron</keyword>
<dbReference type="Gene3D" id="1.10.630.10">
    <property type="entry name" value="Cytochrome P450"/>
    <property type="match status" value="1"/>
</dbReference>
<feature type="binding site" description="axial binding residue" evidence="2">
    <location>
        <position position="504"/>
    </location>
    <ligand>
        <name>heme</name>
        <dbReference type="ChEBI" id="CHEBI:30413"/>
    </ligand>
    <ligandPart>
        <name>Fe</name>
        <dbReference type="ChEBI" id="CHEBI:18248"/>
    </ligandPart>
</feature>
<dbReference type="CDD" id="cd11069">
    <property type="entry name" value="CYP_FUM15-like"/>
    <property type="match status" value="1"/>
</dbReference>
<organism evidence="4 5">
    <name type="scientific">Septoria linicola</name>
    <dbReference type="NCBI Taxonomy" id="215465"/>
    <lineage>
        <taxon>Eukaryota</taxon>
        <taxon>Fungi</taxon>
        <taxon>Dikarya</taxon>
        <taxon>Ascomycota</taxon>
        <taxon>Pezizomycotina</taxon>
        <taxon>Dothideomycetes</taxon>
        <taxon>Dothideomycetidae</taxon>
        <taxon>Mycosphaerellales</taxon>
        <taxon>Mycosphaerellaceae</taxon>
        <taxon>Septoria</taxon>
    </lineage>
</organism>
<accession>A0A9Q9B0J6</accession>
<comment type="similarity">
    <text evidence="1">Belongs to the cytochrome P450 family.</text>
</comment>
<evidence type="ECO:0000256" key="3">
    <source>
        <dbReference type="SAM" id="MobiDB-lite"/>
    </source>
</evidence>
<dbReference type="Proteomes" id="UP001056384">
    <property type="component" value="Chromosome 11"/>
</dbReference>
<evidence type="ECO:0000313" key="4">
    <source>
        <dbReference type="EMBL" id="USW58659.1"/>
    </source>
</evidence>
<dbReference type="EMBL" id="CP099428">
    <property type="protein sequence ID" value="USW58659.1"/>
    <property type="molecule type" value="Genomic_DNA"/>
</dbReference>
<dbReference type="PRINTS" id="PR00463">
    <property type="entry name" value="EP450I"/>
</dbReference>
<sequence length="561" mass="63236">MSIYESNGFAILYASIPPCLLALVLQLVDFTALSHRVQAVILVPTLLYLYAAYKIGSQILENLNNPLRYLPASPDESFLFGHARATWEEPKGSAFLKWMDTIPNEGLIYYAGFFRSKPHVFAASPEAMREVLITHAYDYKKPELGRKFLEQTAGRGLLVVEGNEHKIQRKSVSPAFSGKHVRDLVPIFWNKARELTDILADQLERVGKEQARTGVIELNGWASRATIDIICAASLGRDFNSLRNPDDELALQYKRVFGDNAGSQIWILFDLLGTPPPIQLARWTPYFTKFREAAEGRYQLRPLCRGFVGLKRKEMESGLAAANDILSVLIRSGEFTDDGLVDQLLTYLAAGHETTSSALAFTCWILANNDEVQKRLRNELKARFPRQLDEEVTASDLDALPYLDAVISEQLRLYPSAPILPREAVRDTTILGHRIPKDQFVLMCPWAVNRSKKLWGNDAQDFKPERWLTKPTPSVDLGGKDDNSRSTTTSPMRFLTFLHGPRSCIGQTFSRAEQKCLVAAMVMRFEIRMADPNENIMPAGFITIKPMGKDGLRLMLRELQP</sequence>
<dbReference type="InterPro" id="IPR036396">
    <property type="entry name" value="Cyt_P450_sf"/>
</dbReference>
<evidence type="ECO:0000256" key="1">
    <source>
        <dbReference type="ARBA" id="ARBA00010617"/>
    </source>
</evidence>
<dbReference type="GO" id="GO:0016705">
    <property type="term" value="F:oxidoreductase activity, acting on paired donors, with incorporation or reduction of molecular oxygen"/>
    <property type="evidence" value="ECO:0007669"/>
    <property type="project" value="InterPro"/>
</dbReference>